<evidence type="ECO:0000313" key="1">
    <source>
        <dbReference type="EMBL" id="QBI21766.1"/>
    </source>
</evidence>
<proteinExistence type="predicted"/>
<reference evidence="1 2" key="1">
    <citation type="submission" date="2019-01" db="EMBL/GenBank/DDBJ databases">
        <title>Egibacter rhizosphaerae EGI 80759T.</title>
        <authorList>
            <person name="Chen D.-D."/>
            <person name="Tian Y."/>
            <person name="Jiao J.-Y."/>
            <person name="Zhang X.-T."/>
            <person name="Zhang Y.-G."/>
            <person name="Zhang Y."/>
            <person name="Xiao M."/>
            <person name="Shu W.-S."/>
            <person name="Li W.-J."/>
        </authorList>
    </citation>
    <scope>NUCLEOTIDE SEQUENCE [LARGE SCALE GENOMIC DNA]</scope>
    <source>
        <strain evidence="1 2">EGI 80759</strain>
    </source>
</reference>
<dbReference type="AlphaFoldDB" id="A0A411YKQ3"/>
<dbReference type="KEGG" id="erz:ER308_20870"/>
<name>A0A411YKQ3_9ACTN</name>
<evidence type="ECO:0000313" key="2">
    <source>
        <dbReference type="Proteomes" id="UP000291469"/>
    </source>
</evidence>
<dbReference type="RefSeq" id="WP_131156758.1">
    <property type="nucleotide sequence ID" value="NZ_CP036402.1"/>
</dbReference>
<sequence length="193" mass="21347">MTTLVEHGEDDGVGALYRPLLETYLSGVFVLLGGDEAVEVLGRGLLHITHEIDVALGLAEREDRPDEAKRLDVSDYKGKTGLVQRVDQLLAEQNDEYRGWATGIHRHHYRVLSLYDAHGGAGCLHRYLVTSPDGPVVQSARGTPEIAILYLQHAIALVTGLAGLWGVRAGQEVSELVDVEQRWREMQPEEWGC</sequence>
<accession>A0A411YKQ3</accession>
<dbReference type="EMBL" id="CP036402">
    <property type="protein sequence ID" value="QBI21766.1"/>
    <property type="molecule type" value="Genomic_DNA"/>
</dbReference>
<dbReference type="Proteomes" id="UP000291469">
    <property type="component" value="Chromosome"/>
</dbReference>
<protein>
    <submittedName>
        <fullName evidence="1">Uncharacterized protein</fullName>
    </submittedName>
</protein>
<keyword evidence="2" id="KW-1185">Reference proteome</keyword>
<organism evidence="1 2">
    <name type="scientific">Egibacter rhizosphaerae</name>
    <dbReference type="NCBI Taxonomy" id="1670831"/>
    <lineage>
        <taxon>Bacteria</taxon>
        <taxon>Bacillati</taxon>
        <taxon>Actinomycetota</taxon>
        <taxon>Nitriliruptoria</taxon>
        <taxon>Egibacterales</taxon>
        <taxon>Egibacteraceae</taxon>
        <taxon>Egibacter</taxon>
    </lineage>
</organism>
<gene>
    <name evidence="1" type="ORF">ER308_20870</name>
</gene>